<evidence type="ECO:0008006" key="3">
    <source>
        <dbReference type="Google" id="ProtNLM"/>
    </source>
</evidence>
<protein>
    <recommendedName>
        <fullName evidence="3">Short chain dehydrogenase</fullName>
    </recommendedName>
</protein>
<proteinExistence type="predicted"/>
<dbReference type="SUPFAM" id="SSF51735">
    <property type="entry name" value="NAD(P)-binding Rossmann-fold domains"/>
    <property type="match status" value="1"/>
</dbReference>
<evidence type="ECO:0000313" key="1">
    <source>
        <dbReference type="EMBL" id="MFD1190604.1"/>
    </source>
</evidence>
<accession>A0ABW3T0B6</accession>
<dbReference type="Proteomes" id="UP001597216">
    <property type="component" value="Unassembled WGS sequence"/>
</dbReference>
<dbReference type="InterPro" id="IPR036291">
    <property type="entry name" value="NAD(P)-bd_dom_sf"/>
</dbReference>
<dbReference type="EMBL" id="JBHTLQ010000014">
    <property type="protein sequence ID" value="MFD1190604.1"/>
    <property type="molecule type" value="Genomic_DNA"/>
</dbReference>
<reference evidence="2" key="1">
    <citation type="journal article" date="2019" name="Int. J. Syst. Evol. Microbiol.">
        <title>The Global Catalogue of Microorganisms (GCM) 10K type strain sequencing project: providing services to taxonomists for standard genome sequencing and annotation.</title>
        <authorList>
            <consortium name="The Broad Institute Genomics Platform"/>
            <consortium name="The Broad Institute Genome Sequencing Center for Infectious Disease"/>
            <person name="Wu L."/>
            <person name="Ma J."/>
        </authorList>
    </citation>
    <scope>NUCLEOTIDE SEQUENCE [LARGE SCALE GENOMIC DNA]</scope>
    <source>
        <strain evidence="2">CCUG 55074</strain>
    </source>
</reference>
<dbReference type="RefSeq" id="WP_377353256.1">
    <property type="nucleotide sequence ID" value="NZ_JBHTLQ010000014.1"/>
</dbReference>
<gene>
    <name evidence="1" type="ORF">ACFQ27_08445</name>
</gene>
<evidence type="ECO:0000313" key="2">
    <source>
        <dbReference type="Proteomes" id="UP001597216"/>
    </source>
</evidence>
<name>A0ABW3T0B6_9CAUL</name>
<organism evidence="1 2">
    <name type="scientific">Phenylobacterium conjunctum</name>
    <dbReference type="NCBI Taxonomy" id="1298959"/>
    <lineage>
        <taxon>Bacteria</taxon>
        <taxon>Pseudomonadati</taxon>
        <taxon>Pseudomonadota</taxon>
        <taxon>Alphaproteobacteria</taxon>
        <taxon>Caulobacterales</taxon>
        <taxon>Caulobacteraceae</taxon>
        <taxon>Phenylobacterium</taxon>
    </lineage>
</organism>
<dbReference type="Gene3D" id="3.40.50.720">
    <property type="entry name" value="NAD(P)-binding Rossmann-like Domain"/>
    <property type="match status" value="1"/>
</dbReference>
<sequence length="188" mass="19450">MGPHILVVGGTGMLSDMVEALAREGGRLSLLSRQASQAGRPGVTGYDADYMDDEAFAAALDRAVAASGPVDLAVAWFRTLKIAAPRRLAEAVGAPGRPGRLIQVLGSAVGDPDHPDRLARAAAVAEGLETCRLRQVVLGFRLTGQGARWNTQAEISAGVLAAIRDDLAWSVVGTLEPWSARPSSAGAG</sequence>
<comment type="caution">
    <text evidence="1">The sequence shown here is derived from an EMBL/GenBank/DDBJ whole genome shotgun (WGS) entry which is preliminary data.</text>
</comment>
<keyword evidence="2" id="KW-1185">Reference proteome</keyword>